<dbReference type="FunFam" id="3.30.70.270:FF:000001">
    <property type="entry name" value="Diguanylate cyclase domain protein"/>
    <property type="match status" value="1"/>
</dbReference>
<dbReference type="GO" id="GO:1902201">
    <property type="term" value="P:negative regulation of bacterial-type flagellum-dependent cell motility"/>
    <property type="evidence" value="ECO:0007669"/>
    <property type="project" value="TreeGrafter"/>
</dbReference>
<dbReference type="InterPro" id="IPR029787">
    <property type="entry name" value="Nucleotide_cyclase"/>
</dbReference>
<dbReference type="PANTHER" id="PTHR45138:SF9">
    <property type="entry name" value="DIGUANYLATE CYCLASE DGCM-RELATED"/>
    <property type="match status" value="1"/>
</dbReference>
<dbReference type="InterPro" id="IPR007891">
    <property type="entry name" value="CHASE3"/>
</dbReference>
<evidence type="ECO:0000313" key="6">
    <source>
        <dbReference type="EMBL" id="RFD19308.1"/>
    </source>
</evidence>
<dbReference type="Pfam" id="PF05227">
    <property type="entry name" value="CHASE3"/>
    <property type="match status" value="1"/>
</dbReference>
<dbReference type="SUPFAM" id="SSF55781">
    <property type="entry name" value="GAF domain-like"/>
    <property type="match status" value="1"/>
</dbReference>
<dbReference type="GO" id="GO:0007165">
    <property type="term" value="P:signal transduction"/>
    <property type="evidence" value="ECO:0007669"/>
    <property type="project" value="InterPro"/>
</dbReference>
<dbReference type="InterPro" id="IPR043128">
    <property type="entry name" value="Rev_trsase/Diguanyl_cyclase"/>
</dbReference>
<evidence type="ECO:0000256" key="2">
    <source>
        <dbReference type="ARBA" id="ARBA00034247"/>
    </source>
</evidence>
<name>A0A371YYK2_9PROT</name>
<reference evidence="6 7" key="1">
    <citation type="submission" date="2018-08" db="EMBL/GenBank/DDBJ databases">
        <title>Komagataeibacter sp. AV 382.</title>
        <authorList>
            <person name="Skraban J."/>
            <person name="Trcek J."/>
        </authorList>
    </citation>
    <scope>NUCLEOTIDE SEQUENCE [LARGE SCALE GENOMIC DNA]</scope>
    <source>
        <strain evidence="6 7">AV 382</strain>
    </source>
</reference>
<dbReference type="EC" id="2.7.7.65" evidence="1"/>
<dbReference type="InterPro" id="IPR003660">
    <property type="entry name" value="HAMP_dom"/>
</dbReference>
<dbReference type="SUPFAM" id="SSF158472">
    <property type="entry name" value="HAMP domain-like"/>
    <property type="match status" value="1"/>
</dbReference>
<keyword evidence="3" id="KW-0472">Membrane</keyword>
<dbReference type="EMBL" id="QUWV01000105">
    <property type="protein sequence ID" value="RFD19308.1"/>
    <property type="molecule type" value="Genomic_DNA"/>
</dbReference>
<protein>
    <recommendedName>
        <fullName evidence="1">diguanylate cyclase</fullName>
        <ecNumber evidence="1">2.7.7.65</ecNumber>
    </recommendedName>
</protein>
<dbReference type="SUPFAM" id="SSF55073">
    <property type="entry name" value="Nucleotide cyclase"/>
    <property type="match status" value="1"/>
</dbReference>
<accession>A0A371YYK2</accession>
<dbReference type="Pfam" id="PF00672">
    <property type="entry name" value="HAMP"/>
    <property type="match status" value="1"/>
</dbReference>
<dbReference type="SMART" id="SM00267">
    <property type="entry name" value="GGDEF"/>
    <property type="match status" value="1"/>
</dbReference>
<evidence type="ECO:0000256" key="1">
    <source>
        <dbReference type="ARBA" id="ARBA00012528"/>
    </source>
</evidence>
<dbReference type="CDD" id="cd01949">
    <property type="entry name" value="GGDEF"/>
    <property type="match status" value="1"/>
</dbReference>
<dbReference type="PROSITE" id="PS50885">
    <property type="entry name" value="HAMP"/>
    <property type="match status" value="1"/>
</dbReference>
<dbReference type="GO" id="GO:0005886">
    <property type="term" value="C:plasma membrane"/>
    <property type="evidence" value="ECO:0007669"/>
    <property type="project" value="TreeGrafter"/>
</dbReference>
<dbReference type="InterPro" id="IPR050469">
    <property type="entry name" value="Diguanylate_Cyclase"/>
</dbReference>
<dbReference type="GO" id="GO:0052621">
    <property type="term" value="F:diguanylate cyclase activity"/>
    <property type="evidence" value="ECO:0007669"/>
    <property type="project" value="UniProtKB-EC"/>
</dbReference>
<dbReference type="NCBIfam" id="TIGR00254">
    <property type="entry name" value="GGDEF"/>
    <property type="match status" value="1"/>
</dbReference>
<dbReference type="GO" id="GO:0043709">
    <property type="term" value="P:cell adhesion involved in single-species biofilm formation"/>
    <property type="evidence" value="ECO:0007669"/>
    <property type="project" value="TreeGrafter"/>
</dbReference>
<comment type="catalytic activity">
    <reaction evidence="2">
        <text>2 GTP = 3',3'-c-di-GMP + 2 diphosphate</text>
        <dbReference type="Rhea" id="RHEA:24898"/>
        <dbReference type="ChEBI" id="CHEBI:33019"/>
        <dbReference type="ChEBI" id="CHEBI:37565"/>
        <dbReference type="ChEBI" id="CHEBI:58805"/>
        <dbReference type="EC" id="2.7.7.65"/>
    </reaction>
</comment>
<proteinExistence type="predicted"/>
<organism evidence="6 7">
    <name type="scientific">Komagataeibacter melaceti</name>
    <dbReference type="NCBI Taxonomy" id="2766577"/>
    <lineage>
        <taxon>Bacteria</taxon>
        <taxon>Pseudomonadati</taxon>
        <taxon>Pseudomonadota</taxon>
        <taxon>Alphaproteobacteria</taxon>
        <taxon>Acetobacterales</taxon>
        <taxon>Acetobacteraceae</taxon>
        <taxon>Komagataeibacter</taxon>
    </lineage>
</organism>
<evidence type="ECO:0000256" key="3">
    <source>
        <dbReference type="SAM" id="Phobius"/>
    </source>
</evidence>
<feature type="domain" description="HAMP" evidence="4">
    <location>
        <begin position="206"/>
        <end position="259"/>
    </location>
</feature>
<dbReference type="InterPro" id="IPR029016">
    <property type="entry name" value="GAF-like_dom_sf"/>
</dbReference>
<dbReference type="Pfam" id="PF00990">
    <property type="entry name" value="GGDEF"/>
    <property type="match status" value="1"/>
</dbReference>
<dbReference type="Proteomes" id="UP000262371">
    <property type="component" value="Unassembled WGS sequence"/>
</dbReference>
<evidence type="ECO:0000313" key="7">
    <source>
        <dbReference type="Proteomes" id="UP000262371"/>
    </source>
</evidence>
<dbReference type="Gene3D" id="3.30.70.270">
    <property type="match status" value="1"/>
</dbReference>
<keyword evidence="7" id="KW-1185">Reference proteome</keyword>
<dbReference type="Gene3D" id="3.30.450.40">
    <property type="match status" value="1"/>
</dbReference>
<keyword evidence="3" id="KW-0812">Transmembrane</keyword>
<dbReference type="PANTHER" id="PTHR45138">
    <property type="entry name" value="REGULATORY COMPONENTS OF SENSORY TRANSDUCTION SYSTEM"/>
    <property type="match status" value="1"/>
</dbReference>
<dbReference type="AlphaFoldDB" id="A0A371YYK2"/>
<dbReference type="PROSITE" id="PS50887">
    <property type="entry name" value="GGDEF"/>
    <property type="match status" value="1"/>
</dbReference>
<comment type="caution">
    <text evidence="6">The sequence shown here is derived from an EMBL/GenBank/DDBJ whole genome shotgun (WGS) entry which is preliminary data.</text>
</comment>
<gene>
    <name evidence="6" type="ORF">DY926_12030</name>
</gene>
<feature type="transmembrane region" description="Helical" evidence="3">
    <location>
        <begin position="6"/>
        <end position="28"/>
    </location>
</feature>
<dbReference type="Gene3D" id="6.10.340.10">
    <property type="match status" value="1"/>
</dbReference>
<evidence type="ECO:0000259" key="4">
    <source>
        <dbReference type="PROSITE" id="PS50885"/>
    </source>
</evidence>
<dbReference type="CDD" id="cd19410">
    <property type="entry name" value="HK9-like_sensor"/>
    <property type="match status" value="1"/>
</dbReference>
<dbReference type="InterPro" id="IPR000160">
    <property type="entry name" value="GGDEF_dom"/>
</dbReference>
<evidence type="ECO:0000259" key="5">
    <source>
        <dbReference type="PROSITE" id="PS50887"/>
    </source>
</evidence>
<feature type="domain" description="GGDEF" evidence="5">
    <location>
        <begin position="471"/>
        <end position="605"/>
    </location>
</feature>
<keyword evidence="3" id="KW-1133">Transmembrane helix</keyword>
<sequence>MLHSLTSRIVAVGSIVSTSLVFLSGLLLSASHNMTASFEWNSRKQKITEVMSETLSDLREAQSEERGYLLTKDASFAENFDDLINAINSKEKLLEQLLKDNPVQYERSVALQAAVSQRVVTLKKLISLAHQGRFDEARTEVLSGRGRIDMVLLVQKVNEIQETEHELLLERLATLKTHAAWNKQLVIGGSMIIIFLVGGLLLIVTLGIRNPMRMILMAMSDFGNGDLKARVNGHMGCTEFDMLAHGYNTMANRLEHAVEAQEASDRKLVAANAELTHHSNVLKLRGQSLELLGEMAHRLQAARTEQELSTIVCAFVPRVIPGINGALYAHNNSRNLLLRIAHWGNVACGHDSLTPDSCWALRLGQSHSVSHQGSDIFCTHVEKDVTSYHCEPLLANGEVVGLFYLQGTVAEENRFLLSALIENIAAALVNQKLQKDLREQTIRDPLTGLYNRRYMEEMLGFEIARSRREDTTFGIIIGDIDHFKKVNDDFGHDAGDVVLCSAAAEIQSAFRSNDIVCRLGGEEFLIISAVDSLDTLVMHTERLRTALASLDLHHDGKKLRKITMSFGIALWHKNAFANGAAIIKAADEALYRAKSEGRDRIVVAT</sequence>
<feature type="transmembrane region" description="Helical" evidence="3">
    <location>
        <begin position="185"/>
        <end position="208"/>
    </location>
</feature>